<accession>A0ABU5PFM4</accession>
<evidence type="ECO:0000313" key="2">
    <source>
        <dbReference type="Proteomes" id="UP001292216"/>
    </source>
</evidence>
<dbReference type="RefSeq" id="WP_260069816.1">
    <property type="nucleotide sequence ID" value="NZ_CBCSKM010000021.1"/>
</dbReference>
<dbReference type="EMBL" id="JAYERP010000001">
    <property type="protein sequence ID" value="MEA3568738.1"/>
    <property type="molecule type" value="Genomic_DNA"/>
</dbReference>
<organism evidence="1 2">
    <name type="scientific">Paenibacillus phoenicis</name>
    <dbReference type="NCBI Taxonomy" id="554117"/>
    <lineage>
        <taxon>Bacteria</taxon>
        <taxon>Bacillati</taxon>
        <taxon>Bacillota</taxon>
        <taxon>Bacilli</taxon>
        <taxon>Bacillales</taxon>
        <taxon>Paenibacillaceae</taxon>
        <taxon>Paenibacillus</taxon>
    </lineage>
</organism>
<name>A0ABU5PFM4_9BACL</name>
<evidence type="ECO:0000313" key="1">
    <source>
        <dbReference type="EMBL" id="MEA3568738.1"/>
    </source>
</evidence>
<sequence>MLDWKSKYEAYEKKHPSKPSPSSSSSNSWDALIVPALFDQFFQTIDDYSCASICLCSPDLLAVCHLPLLVCYHDVDEISSSLKLA</sequence>
<proteinExistence type="predicted"/>
<dbReference type="Proteomes" id="UP001292216">
    <property type="component" value="Unassembled WGS sequence"/>
</dbReference>
<gene>
    <name evidence="1" type="ORF">U9M73_01830</name>
</gene>
<reference evidence="1 2" key="1">
    <citation type="submission" date="2023-12" db="EMBL/GenBank/DDBJ databases">
        <title>Whole genome sequencing of Paenibacillus phoenicis isolated from the Phoenix Mars Lander spacecraft assembly facility.</title>
        <authorList>
            <person name="Garcia A."/>
            <person name="Venkateswaran K."/>
        </authorList>
    </citation>
    <scope>NUCLEOTIDE SEQUENCE [LARGE SCALE GENOMIC DNA]</scope>
    <source>
        <strain evidence="1 2">3PO2SA</strain>
    </source>
</reference>
<protein>
    <submittedName>
        <fullName evidence="1">Spore germination protein</fullName>
    </submittedName>
</protein>
<comment type="caution">
    <text evidence="1">The sequence shown here is derived from an EMBL/GenBank/DDBJ whole genome shotgun (WGS) entry which is preliminary data.</text>
</comment>
<keyword evidence="2" id="KW-1185">Reference proteome</keyword>